<evidence type="ECO:0000259" key="7">
    <source>
        <dbReference type="PROSITE" id="PS50112"/>
    </source>
</evidence>
<feature type="domain" description="Sigma-54 factor interaction" evidence="6">
    <location>
        <begin position="336"/>
        <end position="566"/>
    </location>
</feature>
<dbReference type="Gene3D" id="1.10.8.60">
    <property type="match status" value="1"/>
</dbReference>
<dbReference type="Proteomes" id="UP000062160">
    <property type="component" value="Unassembled WGS sequence"/>
</dbReference>
<dbReference type="InterPro" id="IPR000014">
    <property type="entry name" value="PAS"/>
</dbReference>
<protein>
    <submittedName>
        <fullName evidence="8">Transcriptional regulator of acetoin/glycerol metabolism</fullName>
    </submittedName>
</protein>
<dbReference type="GO" id="GO:0005524">
    <property type="term" value="F:ATP binding"/>
    <property type="evidence" value="ECO:0007669"/>
    <property type="project" value="UniProtKB-KW"/>
</dbReference>
<dbReference type="InterPro" id="IPR009057">
    <property type="entry name" value="Homeodomain-like_sf"/>
</dbReference>
<feature type="domain" description="PAS" evidence="7">
    <location>
        <begin position="208"/>
        <end position="279"/>
    </location>
</feature>
<evidence type="ECO:0000259" key="6">
    <source>
        <dbReference type="PROSITE" id="PS50045"/>
    </source>
</evidence>
<keyword evidence="4" id="KW-0238">DNA-binding</keyword>
<dbReference type="SMART" id="SM00091">
    <property type="entry name" value="PAS"/>
    <property type="match status" value="1"/>
</dbReference>
<keyword evidence="5" id="KW-0804">Transcription</keyword>
<dbReference type="InterPro" id="IPR027417">
    <property type="entry name" value="P-loop_NTPase"/>
</dbReference>
<dbReference type="Gene3D" id="3.30.450.40">
    <property type="match status" value="1"/>
</dbReference>
<keyword evidence="1" id="KW-0547">Nucleotide-binding</keyword>
<dbReference type="SUPFAM" id="SSF55785">
    <property type="entry name" value="PYP-like sensor domain (PAS domain)"/>
    <property type="match status" value="1"/>
</dbReference>
<evidence type="ECO:0000256" key="1">
    <source>
        <dbReference type="ARBA" id="ARBA00022741"/>
    </source>
</evidence>
<dbReference type="CDD" id="cd00130">
    <property type="entry name" value="PAS"/>
    <property type="match status" value="1"/>
</dbReference>
<dbReference type="InterPro" id="IPR029016">
    <property type="entry name" value="GAF-like_dom_sf"/>
</dbReference>
<evidence type="ECO:0000313" key="8">
    <source>
        <dbReference type="EMBL" id="GAQ25919.1"/>
    </source>
</evidence>
<evidence type="ECO:0000256" key="4">
    <source>
        <dbReference type="ARBA" id="ARBA00023125"/>
    </source>
</evidence>
<dbReference type="InterPro" id="IPR025943">
    <property type="entry name" value="Sigma_54_int_dom_ATP-bd_2"/>
</dbReference>
<evidence type="ECO:0000256" key="3">
    <source>
        <dbReference type="ARBA" id="ARBA00023015"/>
    </source>
</evidence>
<dbReference type="Pfam" id="PF00989">
    <property type="entry name" value="PAS"/>
    <property type="match status" value="1"/>
</dbReference>
<dbReference type="PROSITE" id="PS00675">
    <property type="entry name" value="SIGMA54_INTERACT_1"/>
    <property type="match status" value="1"/>
</dbReference>
<dbReference type="STRING" id="224999.GCA_001485475_01955"/>
<dbReference type="SUPFAM" id="SSF55781">
    <property type="entry name" value="GAF domain-like"/>
    <property type="match status" value="1"/>
</dbReference>
<keyword evidence="2" id="KW-0067">ATP-binding</keyword>
<dbReference type="InterPro" id="IPR035965">
    <property type="entry name" value="PAS-like_dom_sf"/>
</dbReference>
<dbReference type="InterPro" id="IPR013767">
    <property type="entry name" value="PAS_fold"/>
</dbReference>
<dbReference type="PROSITE" id="PS50045">
    <property type="entry name" value="SIGMA54_INTERACT_4"/>
    <property type="match status" value="1"/>
</dbReference>
<proteinExistence type="predicted"/>
<dbReference type="SUPFAM" id="SSF46689">
    <property type="entry name" value="Homeodomain-like"/>
    <property type="match status" value="1"/>
</dbReference>
<dbReference type="PANTHER" id="PTHR32071">
    <property type="entry name" value="TRANSCRIPTIONAL REGULATORY PROTEIN"/>
    <property type="match status" value="1"/>
</dbReference>
<dbReference type="SUPFAM" id="SSF52540">
    <property type="entry name" value="P-loop containing nucleoside triphosphate hydrolases"/>
    <property type="match status" value="1"/>
</dbReference>
<dbReference type="InterPro" id="IPR002078">
    <property type="entry name" value="Sigma_54_int"/>
</dbReference>
<evidence type="ECO:0000256" key="5">
    <source>
        <dbReference type="ARBA" id="ARBA00023163"/>
    </source>
</evidence>
<dbReference type="CDD" id="cd00009">
    <property type="entry name" value="AAA"/>
    <property type="match status" value="1"/>
</dbReference>
<dbReference type="Pfam" id="PF00158">
    <property type="entry name" value="Sigma54_activat"/>
    <property type="match status" value="1"/>
</dbReference>
<dbReference type="Pfam" id="PF01590">
    <property type="entry name" value="GAF"/>
    <property type="match status" value="1"/>
</dbReference>
<dbReference type="PROSITE" id="PS00688">
    <property type="entry name" value="SIGMA54_INTERACT_3"/>
    <property type="match status" value="1"/>
</dbReference>
<gene>
    <name evidence="8" type="ORF">TSYNT_9169</name>
</gene>
<dbReference type="FunFam" id="3.40.50.300:FF:000006">
    <property type="entry name" value="DNA-binding transcriptional regulator NtrC"/>
    <property type="match status" value="1"/>
</dbReference>
<dbReference type="PRINTS" id="PR01590">
    <property type="entry name" value="HTHFIS"/>
</dbReference>
<dbReference type="InterPro" id="IPR025944">
    <property type="entry name" value="Sigma_54_int_dom_CS"/>
</dbReference>
<keyword evidence="9" id="KW-1185">Reference proteome</keyword>
<dbReference type="Pfam" id="PF02954">
    <property type="entry name" value="HTH_8"/>
    <property type="match status" value="1"/>
</dbReference>
<reference evidence="8" key="1">
    <citation type="journal article" date="2016" name="Genome Announc.">
        <title>Draft Genome Sequence of the Syntrophic Lactate-Degrading Bacterium Tepidanaerobacter syntrophicus JLT.</title>
        <authorList>
            <person name="Matsuura N."/>
            <person name="Ohashi A."/>
            <person name="Tourlousse D.M."/>
            <person name="Sekiguchi Y."/>
        </authorList>
    </citation>
    <scope>NUCLEOTIDE SEQUENCE [LARGE SCALE GENOMIC DNA]</scope>
    <source>
        <strain evidence="8">JL</strain>
    </source>
</reference>
<dbReference type="PROSITE" id="PS00676">
    <property type="entry name" value="SIGMA54_INTERACT_2"/>
    <property type="match status" value="1"/>
</dbReference>
<name>A0A0U9HP79_9FIRM</name>
<dbReference type="RefSeq" id="WP_059033564.1">
    <property type="nucleotide sequence ID" value="NZ_DF977003.1"/>
</dbReference>
<accession>A0A0U9HP79</accession>
<dbReference type="PROSITE" id="PS50112">
    <property type="entry name" value="PAS"/>
    <property type="match status" value="1"/>
</dbReference>
<dbReference type="Pfam" id="PF25601">
    <property type="entry name" value="AAA_lid_14"/>
    <property type="match status" value="1"/>
</dbReference>
<dbReference type="SMART" id="SM00382">
    <property type="entry name" value="AAA"/>
    <property type="match status" value="1"/>
</dbReference>
<organism evidence="8">
    <name type="scientific">Tepidanaerobacter syntrophicus</name>
    <dbReference type="NCBI Taxonomy" id="224999"/>
    <lineage>
        <taxon>Bacteria</taxon>
        <taxon>Bacillati</taxon>
        <taxon>Bacillota</taxon>
        <taxon>Clostridia</taxon>
        <taxon>Thermosediminibacterales</taxon>
        <taxon>Tepidanaerobacteraceae</taxon>
        <taxon>Tepidanaerobacter</taxon>
    </lineage>
</organism>
<dbReference type="InterPro" id="IPR058031">
    <property type="entry name" value="AAA_lid_NorR"/>
</dbReference>
<dbReference type="Gene3D" id="1.10.10.60">
    <property type="entry name" value="Homeodomain-like"/>
    <property type="match status" value="1"/>
</dbReference>
<dbReference type="EMBL" id="DF977003">
    <property type="protein sequence ID" value="GAQ25919.1"/>
    <property type="molecule type" value="Genomic_DNA"/>
</dbReference>
<dbReference type="InterPro" id="IPR002197">
    <property type="entry name" value="HTH_Fis"/>
</dbReference>
<dbReference type="GO" id="GO:0043565">
    <property type="term" value="F:sequence-specific DNA binding"/>
    <property type="evidence" value="ECO:0007669"/>
    <property type="project" value="InterPro"/>
</dbReference>
<dbReference type="InterPro" id="IPR025662">
    <property type="entry name" value="Sigma_54_int_dom_ATP-bd_1"/>
</dbReference>
<evidence type="ECO:0000256" key="2">
    <source>
        <dbReference type="ARBA" id="ARBA00022840"/>
    </source>
</evidence>
<dbReference type="GO" id="GO:0006355">
    <property type="term" value="P:regulation of DNA-templated transcription"/>
    <property type="evidence" value="ECO:0007669"/>
    <property type="project" value="InterPro"/>
</dbReference>
<dbReference type="InterPro" id="IPR003593">
    <property type="entry name" value="AAA+_ATPase"/>
</dbReference>
<dbReference type="AlphaFoldDB" id="A0A0U9HP79"/>
<dbReference type="Gene3D" id="3.40.50.300">
    <property type="entry name" value="P-loop containing nucleotide triphosphate hydrolases"/>
    <property type="match status" value="1"/>
</dbReference>
<dbReference type="Gene3D" id="3.30.450.20">
    <property type="entry name" value="PAS domain"/>
    <property type="match status" value="1"/>
</dbReference>
<evidence type="ECO:0000313" key="9">
    <source>
        <dbReference type="Proteomes" id="UP000062160"/>
    </source>
</evidence>
<dbReference type="OrthoDB" id="9803970at2"/>
<sequence length="649" mass="72246">MKDTSELIKKAWTDFTEHGILESDVIKKDVADSWKICKSAGVDPLGGAGAVLDKTALKKRLKENENLIKIAHPIMEQIYNQVRGSGFVIVLTDKDGYLIDRIGDEGIMGEARKMNFVEGALWTENAVGTNAIGMALRLDKPIQLVGAEHYCITHQTGTCSAAPIHDENGQLIGCLNMTGLKEAAHPHTLGIVLAGAYSIEKQLALIRSNQIIDTAFNSINEGILITDSKLNLILANKAALKILGIEQEQIFHIPIVSLIQNHESVDEIITSLKPIFDAECTFCTGSKSVRTTANFAPILDTSGISGLVITFKEEKYVHRFVNKIAGYRANYVFEDIVAVNPNMKKVIESARKASITDCNVLITGESGTGKELFAQAIHNNSKRAKGPFVAVNCASLPKDLVESELFGYEKGAFTGANKEGHPGKFELADGGTIFLDEIGELPIEIQPKLLRVLDNHKISRVGSTHERQVNVRVLAATNKNLRKEVDNKNFRDDLYYRLNVINITIPPLRNRMEDVRVLANVFLSRLNKANPENHKEFDKDFITKLERYHWPGNVRELQNVIERAYYLTDGRLITEEYLPENISIGLKNEDSKLKDNIIPLKIIEERSIKNTLAASGGDILKTAEMLNLSRATIYRKIKKYNIDVNSYKN</sequence>
<dbReference type="PANTHER" id="PTHR32071:SF57">
    <property type="entry name" value="C4-DICARBOXYLATE TRANSPORT TRANSCRIPTIONAL REGULATORY PROTEIN DCTD"/>
    <property type="match status" value="1"/>
</dbReference>
<dbReference type="InterPro" id="IPR003018">
    <property type="entry name" value="GAF"/>
</dbReference>
<keyword evidence="3" id="KW-0805">Transcription regulation</keyword>